<comment type="catalytic activity">
    <reaction evidence="1 5">
        <text>uridine(55) in tRNA = pseudouridine(55) in tRNA</text>
        <dbReference type="Rhea" id="RHEA:42532"/>
        <dbReference type="Rhea" id="RHEA-COMP:10101"/>
        <dbReference type="Rhea" id="RHEA-COMP:10102"/>
        <dbReference type="ChEBI" id="CHEBI:65314"/>
        <dbReference type="ChEBI" id="CHEBI:65315"/>
        <dbReference type="EC" id="5.4.99.25"/>
    </reaction>
</comment>
<keyword evidence="3 5" id="KW-0819">tRNA processing</keyword>
<dbReference type="CDD" id="cd02573">
    <property type="entry name" value="PseudoU_synth_EcTruB"/>
    <property type="match status" value="1"/>
</dbReference>
<reference evidence="8 9" key="1">
    <citation type="submission" date="2016-02" db="EMBL/GenBank/DDBJ databases">
        <title>Draft genome sequence of Thermodesulfatator sp. S606.</title>
        <authorList>
            <person name="Lai Q."/>
            <person name="Cao J."/>
            <person name="Dupont S."/>
            <person name="Shao Z."/>
            <person name="Jebbar M."/>
            <person name="Alain K."/>
        </authorList>
    </citation>
    <scope>NUCLEOTIDE SEQUENCE [LARGE SCALE GENOMIC DNA]</scope>
    <source>
        <strain evidence="8 9">S606</strain>
    </source>
</reference>
<dbReference type="GO" id="GO:0003723">
    <property type="term" value="F:RNA binding"/>
    <property type="evidence" value="ECO:0007669"/>
    <property type="project" value="InterPro"/>
</dbReference>
<dbReference type="InterPro" id="IPR032819">
    <property type="entry name" value="TruB_C"/>
</dbReference>
<protein>
    <recommendedName>
        <fullName evidence="5">tRNA pseudouridine synthase B</fullName>
        <ecNumber evidence="5">5.4.99.25</ecNumber>
    </recommendedName>
    <alternativeName>
        <fullName evidence="5">tRNA pseudouridine(55) synthase</fullName>
        <shortName evidence="5">Psi55 synthase</shortName>
    </alternativeName>
    <alternativeName>
        <fullName evidence="5">tRNA pseudouridylate synthase</fullName>
    </alternativeName>
    <alternativeName>
        <fullName evidence="5">tRNA-uridine isomerase</fullName>
    </alternativeName>
</protein>
<evidence type="ECO:0000256" key="1">
    <source>
        <dbReference type="ARBA" id="ARBA00000385"/>
    </source>
</evidence>
<dbReference type="GO" id="GO:0160148">
    <property type="term" value="F:tRNA pseudouridine(55) synthase activity"/>
    <property type="evidence" value="ECO:0007669"/>
    <property type="project" value="UniProtKB-EC"/>
</dbReference>
<evidence type="ECO:0000259" key="6">
    <source>
        <dbReference type="Pfam" id="PF01509"/>
    </source>
</evidence>
<evidence type="ECO:0000256" key="4">
    <source>
        <dbReference type="ARBA" id="ARBA00023235"/>
    </source>
</evidence>
<dbReference type="GO" id="GO:0031119">
    <property type="term" value="P:tRNA pseudouridine synthesis"/>
    <property type="evidence" value="ECO:0007669"/>
    <property type="project" value="UniProtKB-UniRule"/>
</dbReference>
<dbReference type="EMBL" id="LSFI01000028">
    <property type="protein sequence ID" value="OAG27479.1"/>
    <property type="molecule type" value="Genomic_DNA"/>
</dbReference>
<dbReference type="PANTHER" id="PTHR13767:SF2">
    <property type="entry name" value="PSEUDOURIDYLATE SYNTHASE TRUB1"/>
    <property type="match status" value="1"/>
</dbReference>
<dbReference type="HAMAP" id="MF_01080">
    <property type="entry name" value="TruB_bact"/>
    <property type="match status" value="1"/>
</dbReference>
<comment type="function">
    <text evidence="5">Responsible for synthesis of pseudouridine from uracil-55 in the psi GC loop of transfer RNAs.</text>
</comment>
<dbReference type="PANTHER" id="PTHR13767">
    <property type="entry name" value="TRNA-PSEUDOURIDINE SYNTHASE"/>
    <property type="match status" value="1"/>
</dbReference>
<accession>A0A177E8Z4</accession>
<keyword evidence="4 5" id="KW-0413">Isomerase</keyword>
<keyword evidence="9" id="KW-1185">Reference proteome</keyword>
<comment type="similarity">
    <text evidence="2 5">Belongs to the pseudouridine synthase TruB family. Type 1 subfamily.</text>
</comment>
<dbReference type="InterPro" id="IPR002501">
    <property type="entry name" value="PsdUridine_synth_N"/>
</dbReference>
<dbReference type="RefSeq" id="WP_068542196.1">
    <property type="nucleotide sequence ID" value="NZ_LSFI01000028.1"/>
</dbReference>
<evidence type="ECO:0000313" key="9">
    <source>
        <dbReference type="Proteomes" id="UP000076964"/>
    </source>
</evidence>
<comment type="caution">
    <text evidence="8">The sequence shown here is derived from an EMBL/GenBank/DDBJ whole genome shotgun (WGS) entry which is preliminary data.</text>
</comment>
<evidence type="ECO:0000313" key="8">
    <source>
        <dbReference type="EMBL" id="OAG27479.1"/>
    </source>
</evidence>
<dbReference type="NCBIfam" id="TIGR00431">
    <property type="entry name" value="TruB"/>
    <property type="match status" value="1"/>
</dbReference>
<evidence type="ECO:0000259" key="7">
    <source>
        <dbReference type="Pfam" id="PF16198"/>
    </source>
</evidence>
<dbReference type="GO" id="GO:1990481">
    <property type="term" value="P:mRNA pseudouridine synthesis"/>
    <property type="evidence" value="ECO:0007669"/>
    <property type="project" value="TreeGrafter"/>
</dbReference>
<feature type="domain" description="tRNA pseudouridylate synthase B C-terminal" evidence="7">
    <location>
        <begin position="174"/>
        <end position="232"/>
    </location>
</feature>
<evidence type="ECO:0000256" key="5">
    <source>
        <dbReference type="HAMAP-Rule" id="MF_01080"/>
    </source>
</evidence>
<feature type="domain" description="Pseudouridine synthase II N-terminal" evidence="6">
    <location>
        <begin position="24"/>
        <end position="172"/>
    </location>
</feature>
<organism evidence="8 9">
    <name type="scientific">Thermodesulfatator autotrophicus</name>
    <dbReference type="NCBI Taxonomy" id="1795632"/>
    <lineage>
        <taxon>Bacteria</taxon>
        <taxon>Pseudomonadati</taxon>
        <taxon>Thermodesulfobacteriota</taxon>
        <taxon>Thermodesulfobacteria</taxon>
        <taxon>Thermodesulfobacteriales</taxon>
        <taxon>Thermodesulfatatoraceae</taxon>
        <taxon>Thermodesulfatator</taxon>
    </lineage>
</organism>
<gene>
    <name evidence="5" type="primary">truB</name>
    <name evidence="8" type="ORF">TH606_06620</name>
</gene>
<dbReference type="OrthoDB" id="9802309at2"/>
<sequence length="311" mass="34579">MKDGVLVIDKPEGMSSTKAVEQVKKKLRVRKAGHGGTLDPFATGVLPVCLGRGTKIAQFILEGDKEYEGLMELGLETDTYDATGEVVARHEVPADLTIEDLQRVFDEFVGVLAQAPPAFSAAKLHGRPLYKYAREGLKIEKPPKRVEILAFEALKYEPPYVHFRVYCSKGTYLRSLVHEVGQKLGCGAVLTKLRRLKKGPFVLEQALTLKELEEKIKEGSIEEYIIPSEEALSFIPSITVGEELAKKIRQGRPLTLASLANMIRLQKVSQKPRVPWLRLLTSEGELVAVVEYPKDLNASGQAKMVRVFNKV</sequence>
<evidence type="ECO:0000256" key="2">
    <source>
        <dbReference type="ARBA" id="ARBA00005642"/>
    </source>
</evidence>
<dbReference type="EC" id="5.4.99.25" evidence="5"/>
<dbReference type="Proteomes" id="UP000076964">
    <property type="component" value="Unassembled WGS sequence"/>
</dbReference>
<dbReference type="SUPFAM" id="SSF55120">
    <property type="entry name" value="Pseudouridine synthase"/>
    <property type="match status" value="1"/>
</dbReference>
<evidence type="ECO:0000256" key="3">
    <source>
        <dbReference type="ARBA" id="ARBA00022694"/>
    </source>
</evidence>
<dbReference type="STRING" id="1795632.TH606_06620"/>
<name>A0A177E8Z4_9BACT</name>
<dbReference type="Pfam" id="PF16198">
    <property type="entry name" value="TruB_C_2"/>
    <property type="match status" value="1"/>
</dbReference>
<feature type="active site" description="Nucleophile" evidence="5">
    <location>
        <position position="39"/>
    </location>
</feature>
<dbReference type="Pfam" id="PF01509">
    <property type="entry name" value="TruB_N"/>
    <property type="match status" value="1"/>
</dbReference>
<dbReference type="AlphaFoldDB" id="A0A177E8Z4"/>
<dbReference type="InterPro" id="IPR020103">
    <property type="entry name" value="PsdUridine_synth_cat_dom_sf"/>
</dbReference>
<dbReference type="InterPro" id="IPR014780">
    <property type="entry name" value="tRNA_psdUridine_synth_TruB"/>
</dbReference>
<dbReference type="Gene3D" id="3.30.2350.10">
    <property type="entry name" value="Pseudouridine synthase"/>
    <property type="match status" value="1"/>
</dbReference>
<proteinExistence type="inferred from homology"/>